<feature type="transmembrane region" description="Helical" evidence="1">
    <location>
        <begin position="94"/>
        <end position="115"/>
    </location>
</feature>
<evidence type="ECO:0008006" key="4">
    <source>
        <dbReference type="Google" id="ProtNLM"/>
    </source>
</evidence>
<dbReference type="Proteomes" id="UP000179441">
    <property type="component" value="Unassembled WGS sequence"/>
</dbReference>
<organism evidence="2 3">
    <name type="scientific">Mycobacteroides chelonae</name>
    <name type="common">Mycobacterium chelonae</name>
    <dbReference type="NCBI Taxonomy" id="1774"/>
    <lineage>
        <taxon>Bacteria</taxon>
        <taxon>Bacillati</taxon>
        <taxon>Actinomycetota</taxon>
        <taxon>Actinomycetes</taxon>
        <taxon>Mycobacteriales</taxon>
        <taxon>Mycobacteriaceae</taxon>
        <taxon>Mycobacteroides</taxon>
    </lineage>
</organism>
<evidence type="ECO:0000256" key="1">
    <source>
        <dbReference type="SAM" id="Phobius"/>
    </source>
</evidence>
<reference evidence="2 3" key="1">
    <citation type="submission" date="2016-10" db="EMBL/GenBank/DDBJ databases">
        <title>Evaluation of Human, Veterinary and Environmental Mycobacterium chelonae Isolates by Core Genome Phylogenomic Analysis, Targeted Gene Comparison, and Anti-microbial Susceptibility Patterns: A Tale of Mistaken Identities.</title>
        <authorList>
            <person name="Fogelson S.B."/>
            <person name="Camus A.C."/>
            <person name="Lorenz W."/>
            <person name="Vasireddy R."/>
            <person name="Vasireddy S."/>
            <person name="Smith T."/>
            <person name="Brown-Elliott B.A."/>
            <person name="Wallace R.J.Jr."/>
            <person name="Hasan N.A."/>
            <person name="Reischl U."/>
            <person name="Sanchez S."/>
        </authorList>
    </citation>
    <scope>NUCLEOTIDE SEQUENCE [LARGE SCALE GENOMIC DNA]</scope>
    <source>
        <strain evidence="2 3">15518</strain>
    </source>
</reference>
<accession>A0A1S1MFU1</accession>
<sequence length="138" mass="15569">MNQTDDPAESVSVWQWRFDFYGQYGRPGSTPESDAAYKALPFGARVMLGCNILAFFFGPIYFFVKGMWRKGFTVLILTLAIGTVLLAVDASETMYQAASAGLGGVLMMTADYSYYLDQIKGSRSWNPFEGMKWRKRPR</sequence>
<dbReference type="InterPro" id="IPR024399">
    <property type="entry name" value="DUF2628"/>
</dbReference>
<proteinExistence type="predicted"/>
<name>A0A1S1MFU1_MYCCH</name>
<gene>
    <name evidence="2" type="ORF">BKG84_19065</name>
</gene>
<keyword evidence="1" id="KW-0812">Transmembrane</keyword>
<keyword evidence="1" id="KW-1133">Transmembrane helix</keyword>
<dbReference type="Pfam" id="PF10947">
    <property type="entry name" value="DUF2628"/>
    <property type="match status" value="1"/>
</dbReference>
<dbReference type="RefSeq" id="WP_070933473.1">
    <property type="nucleotide sequence ID" value="NZ_CP050145.1"/>
</dbReference>
<evidence type="ECO:0000313" key="3">
    <source>
        <dbReference type="Proteomes" id="UP000179441"/>
    </source>
</evidence>
<protein>
    <recommendedName>
        <fullName evidence="4">DUF2628 domain-containing protein</fullName>
    </recommendedName>
</protein>
<dbReference type="AlphaFoldDB" id="A0A1S1MFU1"/>
<comment type="caution">
    <text evidence="2">The sequence shown here is derived from an EMBL/GenBank/DDBJ whole genome shotgun (WGS) entry which is preliminary data.</text>
</comment>
<keyword evidence="1" id="KW-0472">Membrane</keyword>
<feature type="transmembrane region" description="Helical" evidence="1">
    <location>
        <begin position="42"/>
        <end position="64"/>
    </location>
</feature>
<keyword evidence="3" id="KW-1185">Reference proteome</keyword>
<evidence type="ECO:0000313" key="2">
    <source>
        <dbReference type="EMBL" id="OHU80925.1"/>
    </source>
</evidence>
<dbReference type="EMBL" id="MLIS01000001">
    <property type="protein sequence ID" value="OHU80925.1"/>
    <property type="molecule type" value="Genomic_DNA"/>
</dbReference>
<feature type="transmembrane region" description="Helical" evidence="1">
    <location>
        <begin position="71"/>
        <end position="88"/>
    </location>
</feature>